<dbReference type="InterPro" id="IPR008266">
    <property type="entry name" value="Tyr_kinase_AS"/>
</dbReference>
<dbReference type="Proteomes" id="UP001291309">
    <property type="component" value="Unassembled WGS sequence"/>
</dbReference>
<evidence type="ECO:0000256" key="1">
    <source>
        <dbReference type="ARBA" id="ARBA00022679"/>
    </source>
</evidence>
<protein>
    <submittedName>
        <fullName evidence="8">Protein kinase</fullName>
    </submittedName>
</protein>
<evidence type="ECO:0000256" key="6">
    <source>
        <dbReference type="SAM" id="Phobius"/>
    </source>
</evidence>
<accession>A0ABU5GUV9</accession>
<dbReference type="Pfam" id="PF00069">
    <property type="entry name" value="Pkinase"/>
    <property type="match status" value="1"/>
</dbReference>
<keyword evidence="4" id="KW-0067">ATP-binding</keyword>
<keyword evidence="6" id="KW-1133">Transmembrane helix</keyword>
<feature type="domain" description="Protein kinase" evidence="7">
    <location>
        <begin position="12"/>
        <end position="281"/>
    </location>
</feature>
<evidence type="ECO:0000313" key="9">
    <source>
        <dbReference type="Proteomes" id="UP001291309"/>
    </source>
</evidence>
<dbReference type="InterPro" id="IPR011009">
    <property type="entry name" value="Kinase-like_dom_sf"/>
</dbReference>
<dbReference type="Gene3D" id="3.30.200.20">
    <property type="entry name" value="Phosphorylase Kinase, domain 1"/>
    <property type="match status" value="1"/>
</dbReference>
<evidence type="ECO:0000313" key="8">
    <source>
        <dbReference type="EMBL" id="MDY7224876.1"/>
    </source>
</evidence>
<keyword evidence="2" id="KW-0547">Nucleotide-binding</keyword>
<dbReference type="InterPro" id="IPR000719">
    <property type="entry name" value="Prot_kinase_dom"/>
</dbReference>
<feature type="region of interest" description="Disordered" evidence="5">
    <location>
        <begin position="468"/>
        <end position="550"/>
    </location>
</feature>
<evidence type="ECO:0000256" key="4">
    <source>
        <dbReference type="ARBA" id="ARBA00022840"/>
    </source>
</evidence>
<feature type="transmembrane region" description="Helical" evidence="6">
    <location>
        <begin position="442"/>
        <end position="463"/>
    </location>
</feature>
<dbReference type="Gene3D" id="1.10.510.10">
    <property type="entry name" value="Transferase(Phosphotransferase) domain 1"/>
    <property type="match status" value="1"/>
</dbReference>
<keyword evidence="6" id="KW-0472">Membrane</keyword>
<keyword evidence="1" id="KW-0808">Transferase</keyword>
<comment type="caution">
    <text evidence="8">The sequence shown here is derived from an EMBL/GenBank/DDBJ whole genome shotgun (WGS) entry which is preliminary data.</text>
</comment>
<feature type="compositionally biased region" description="Low complexity" evidence="5">
    <location>
        <begin position="530"/>
        <end position="550"/>
    </location>
</feature>
<proteinExistence type="predicted"/>
<evidence type="ECO:0000256" key="2">
    <source>
        <dbReference type="ARBA" id="ARBA00022741"/>
    </source>
</evidence>
<sequence>MTLAAGTQIGKYIVRSKLAEGGMAEIYLANSHGAEGFEKEVVIKRIRSFLATDPGFVDMFIAEARVASRLNHANVVQIFDFEKHEDTYYLAMEYVRGCSLADLRKKCKETLESMPPVLVAHIGAEVARGLHYAHRLKVNGEPLFLVHRDVTPHNVLISFDGAVKLTDFGIAKAGNKLTSPGMLKGKFAYMSPEQSRGEAVDARTDVFALGIVLWEMLTGGRLFDGDSELAVLRAVQQSVIPNPARLNPDVPEDLDAVVMKALERDLDGRYQTAGELERALIQCVFNHAQTADDTDVSSFVRRVYIGGVPSAVALTALPDRTQKTGGAKPSESEAEPSRREPTAVMPGAKGRKGSTSPGVEGGRSGLSPDEDAHASTHLLGRQAEGSASKKSSLPPRVNTPGKPLPAVQPAEVEPEAPRYEPTVSLPTPAPSPMPTEAAPRRVGLWVGLGVLVLVAMVGVAALVRARTQGPQPVPGATSGPEPVAEAKLNPPPAAPPKSEPVAEVAPPAPAPATEAPPVAEASPDAGTADAGALAVTPTPVPAPADTRPAAPASAKGTLVVKAMPYATVLVNGKQLGDVSGQGSFKLTPGKHQLTVRHPKGEKVETITIEPNGRLVREFRFF</sequence>
<dbReference type="PROSITE" id="PS00109">
    <property type="entry name" value="PROTEIN_KINASE_TYR"/>
    <property type="match status" value="1"/>
</dbReference>
<dbReference type="CDD" id="cd14014">
    <property type="entry name" value="STKc_PknB_like"/>
    <property type="match status" value="1"/>
</dbReference>
<organism evidence="8 9">
    <name type="scientific">Hyalangium rubrum</name>
    <dbReference type="NCBI Taxonomy" id="3103134"/>
    <lineage>
        <taxon>Bacteria</taxon>
        <taxon>Pseudomonadati</taxon>
        <taxon>Myxococcota</taxon>
        <taxon>Myxococcia</taxon>
        <taxon>Myxococcales</taxon>
        <taxon>Cystobacterineae</taxon>
        <taxon>Archangiaceae</taxon>
        <taxon>Hyalangium</taxon>
    </lineage>
</organism>
<dbReference type="EMBL" id="JAXIVS010000001">
    <property type="protein sequence ID" value="MDY7224876.1"/>
    <property type="molecule type" value="Genomic_DNA"/>
</dbReference>
<dbReference type="SUPFAM" id="SSF56112">
    <property type="entry name" value="Protein kinase-like (PK-like)"/>
    <property type="match status" value="1"/>
</dbReference>
<keyword evidence="3 8" id="KW-0418">Kinase</keyword>
<dbReference type="GO" id="GO:0016301">
    <property type="term" value="F:kinase activity"/>
    <property type="evidence" value="ECO:0007669"/>
    <property type="project" value="UniProtKB-KW"/>
</dbReference>
<feature type="region of interest" description="Disordered" evidence="5">
    <location>
        <begin position="316"/>
        <end position="436"/>
    </location>
</feature>
<keyword evidence="9" id="KW-1185">Reference proteome</keyword>
<gene>
    <name evidence="8" type="ORF">SYV04_00720</name>
</gene>
<dbReference type="PANTHER" id="PTHR43289:SF34">
    <property type="entry name" value="SERINE_THREONINE-PROTEIN KINASE YBDM-RELATED"/>
    <property type="match status" value="1"/>
</dbReference>
<evidence type="ECO:0000256" key="5">
    <source>
        <dbReference type="SAM" id="MobiDB-lite"/>
    </source>
</evidence>
<feature type="compositionally biased region" description="Pro residues" evidence="5">
    <location>
        <begin position="489"/>
        <end position="498"/>
    </location>
</feature>
<dbReference type="PANTHER" id="PTHR43289">
    <property type="entry name" value="MITOGEN-ACTIVATED PROTEIN KINASE KINASE KINASE 20-RELATED"/>
    <property type="match status" value="1"/>
</dbReference>
<keyword evidence="6" id="KW-0812">Transmembrane</keyword>
<evidence type="ECO:0000259" key="7">
    <source>
        <dbReference type="PROSITE" id="PS50011"/>
    </source>
</evidence>
<dbReference type="PROSITE" id="PS50011">
    <property type="entry name" value="PROTEIN_KINASE_DOM"/>
    <property type="match status" value="1"/>
</dbReference>
<reference evidence="8 9" key="1">
    <citation type="submission" date="2023-12" db="EMBL/GenBank/DDBJ databases">
        <title>the genome sequence of Hyalangium sp. s54d21.</title>
        <authorList>
            <person name="Zhang X."/>
        </authorList>
    </citation>
    <scope>NUCLEOTIDE SEQUENCE [LARGE SCALE GENOMIC DNA]</scope>
    <source>
        <strain evidence="9">s54d21</strain>
    </source>
</reference>
<name>A0ABU5GUV9_9BACT</name>
<evidence type="ECO:0000256" key="3">
    <source>
        <dbReference type="ARBA" id="ARBA00022777"/>
    </source>
</evidence>
<feature type="compositionally biased region" description="Low complexity" evidence="5">
    <location>
        <begin position="499"/>
        <end position="523"/>
    </location>
</feature>
<dbReference type="RefSeq" id="WP_321543602.1">
    <property type="nucleotide sequence ID" value="NZ_JAXIVS010000001.1"/>
</dbReference>